<keyword evidence="11" id="KW-1185">Reference proteome</keyword>
<dbReference type="OrthoDB" id="9804559at2"/>
<dbReference type="NCBIfam" id="NF009280">
    <property type="entry name" value="PRK12640.1"/>
    <property type="match status" value="1"/>
</dbReference>
<feature type="domain" description="Flagellar basal-body/hook protein C-terminal" evidence="8">
    <location>
        <begin position="195"/>
        <end position="239"/>
    </location>
</feature>
<comment type="similarity">
    <text evidence="2 6">Belongs to the flagella basal body rod proteins family.</text>
</comment>
<dbReference type="InterPro" id="IPR010930">
    <property type="entry name" value="Flg_bb/hook_C_dom"/>
</dbReference>
<keyword evidence="10" id="KW-0969">Cilium</keyword>
<dbReference type="Proteomes" id="UP000019030">
    <property type="component" value="Chromosome"/>
</dbReference>
<name>W0L781_9GAMM</name>
<evidence type="ECO:0000259" key="7">
    <source>
        <dbReference type="Pfam" id="PF00460"/>
    </source>
</evidence>
<dbReference type="Pfam" id="PF06429">
    <property type="entry name" value="Flg_bbr_C"/>
    <property type="match status" value="1"/>
</dbReference>
<dbReference type="InterPro" id="IPR053967">
    <property type="entry name" value="LlgE_F_G-like_D1"/>
</dbReference>
<dbReference type="KEGG" id="sfo:Z042_08595"/>
<comment type="subunit">
    <text evidence="4 6">The basal body constitutes a major portion of the flagellar organelle and consists of five rings (E,L,P,S, and M) mounted on a central rod. The rod consists of about 26 subunits of FlgG in the distal portion, and FlgB, FlgC and FlgF are thought to build up the proximal portion of the rod with about 6 subunits each.</text>
</comment>
<evidence type="ECO:0000313" key="10">
    <source>
        <dbReference type="EMBL" id="AHG19673.1"/>
    </source>
</evidence>
<evidence type="ECO:0000256" key="5">
    <source>
        <dbReference type="ARBA" id="ARBA00040228"/>
    </source>
</evidence>
<evidence type="ECO:0000259" key="8">
    <source>
        <dbReference type="Pfam" id="PF06429"/>
    </source>
</evidence>
<dbReference type="HOGENOM" id="CLU_013687_1_0_6"/>
<dbReference type="PATRIC" id="fig|1441930.4.peg.1711"/>
<dbReference type="PANTHER" id="PTHR30435:SF18">
    <property type="entry name" value="FLAGELLAR BASAL-BODY ROD PROTEIN FLGF"/>
    <property type="match status" value="1"/>
</dbReference>
<feature type="domain" description="Flagellar basal body rod protein N-terminal" evidence="7">
    <location>
        <begin position="7"/>
        <end position="35"/>
    </location>
</feature>
<dbReference type="InterPro" id="IPR020013">
    <property type="entry name" value="Flagellar_FlgE/F/G"/>
</dbReference>
<dbReference type="STRING" id="1441930.Z042_08595"/>
<dbReference type="InterPro" id="IPR037925">
    <property type="entry name" value="FlgE/F/G-like"/>
</dbReference>
<dbReference type="Pfam" id="PF22692">
    <property type="entry name" value="LlgE_F_G_D1"/>
    <property type="match status" value="1"/>
</dbReference>
<dbReference type="eggNOG" id="COG4787">
    <property type="taxonomic scope" value="Bacteria"/>
</dbReference>
<dbReference type="RefSeq" id="WP_024911199.1">
    <property type="nucleotide sequence ID" value="NZ_CP007044.2"/>
</dbReference>
<feature type="domain" description="Flagellar hook protein FlgE/F/G-like D1" evidence="9">
    <location>
        <begin position="81"/>
        <end position="143"/>
    </location>
</feature>
<organism evidence="10 11">
    <name type="scientific">Chania multitudinisentens RB-25</name>
    <dbReference type="NCBI Taxonomy" id="1441930"/>
    <lineage>
        <taxon>Bacteria</taxon>
        <taxon>Pseudomonadati</taxon>
        <taxon>Pseudomonadota</taxon>
        <taxon>Gammaproteobacteria</taxon>
        <taxon>Enterobacterales</taxon>
        <taxon>Yersiniaceae</taxon>
        <taxon>Chania</taxon>
    </lineage>
</organism>
<comment type="subcellular location">
    <subcellularLocation>
        <location evidence="1 6">Bacterial flagellum basal body</location>
    </subcellularLocation>
</comment>
<dbReference type="PANTHER" id="PTHR30435">
    <property type="entry name" value="FLAGELLAR PROTEIN"/>
    <property type="match status" value="1"/>
</dbReference>
<dbReference type="SUPFAM" id="SSF117143">
    <property type="entry name" value="Flagellar hook protein flgE"/>
    <property type="match status" value="1"/>
</dbReference>
<evidence type="ECO:0000256" key="4">
    <source>
        <dbReference type="ARBA" id="ARBA00038560"/>
    </source>
</evidence>
<reference evidence="10 11" key="2">
    <citation type="submission" date="2015-03" db="EMBL/GenBank/DDBJ databases">
        <authorList>
            <person name="Chan K.-G."/>
        </authorList>
    </citation>
    <scope>NUCLEOTIDE SEQUENCE [LARGE SCALE GENOMIC DNA]</scope>
    <source>
        <strain evidence="10 11">RB-25</strain>
    </source>
</reference>
<sequence>MDRLIFTAMSGATRSLSQQQVHANNLANVNTQGFRGDLDQALSQALNGSGYASRFMTQVLPSGVDMAPGAITETGKNLDIAIKGSGLIALTSGGREVYTRNGQIDIDAEGALTVNGAPLIGDNGPIVLPPFSSISIGTDGIIAIVPDDGNIAAPMDVDRIKLVDIPANELNKNAEGFLVTNAAVNPRNEDVVVATGHLEMANVSAINEMVSSLNISRSFEAQIQMMKKAEELATTGNRLLHVS</sequence>
<evidence type="ECO:0000256" key="3">
    <source>
        <dbReference type="ARBA" id="ARBA00023143"/>
    </source>
</evidence>
<dbReference type="InterPro" id="IPR001444">
    <property type="entry name" value="Flag_bb_rod_N"/>
</dbReference>
<keyword evidence="3 6" id="KW-0975">Bacterial flagellum</keyword>
<reference evidence="10 11" key="1">
    <citation type="submission" date="2014-01" db="EMBL/GenBank/DDBJ databases">
        <title>Isolation of Serratia multitudinisentens RB-25 from Ex-Landfill site.</title>
        <authorList>
            <person name="Robson E.H.J."/>
        </authorList>
    </citation>
    <scope>NUCLEOTIDE SEQUENCE [LARGE SCALE GENOMIC DNA]</scope>
    <source>
        <strain evidence="10 11">RB-25</strain>
    </source>
</reference>
<evidence type="ECO:0000256" key="1">
    <source>
        <dbReference type="ARBA" id="ARBA00004117"/>
    </source>
</evidence>
<evidence type="ECO:0000256" key="2">
    <source>
        <dbReference type="ARBA" id="ARBA00009677"/>
    </source>
</evidence>
<dbReference type="Pfam" id="PF00460">
    <property type="entry name" value="Flg_bb_rod"/>
    <property type="match status" value="1"/>
</dbReference>
<proteinExistence type="inferred from homology"/>
<dbReference type="EMBL" id="CP007044">
    <property type="protein sequence ID" value="AHG19673.1"/>
    <property type="molecule type" value="Genomic_DNA"/>
</dbReference>
<gene>
    <name evidence="10" type="ORF">Z042_08595</name>
</gene>
<evidence type="ECO:0000313" key="11">
    <source>
        <dbReference type="Proteomes" id="UP000019030"/>
    </source>
</evidence>
<protein>
    <recommendedName>
        <fullName evidence="5 6">Flagellar basal-body rod protein FlgF</fullName>
    </recommendedName>
</protein>
<evidence type="ECO:0000259" key="9">
    <source>
        <dbReference type="Pfam" id="PF22692"/>
    </source>
</evidence>
<dbReference type="NCBIfam" id="TIGR03506">
    <property type="entry name" value="FlgEFG_subfam"/>
    <property type="match status" value="1"/>
</dbReference>
<dbReference type="GO" id="GO:0030694">
    <property type="term" value="C:bacterial-type flagellum basal body, rod"/>
    <property type="evidence" value="ECO:0007669"/>
    <property type="project" value="UniProtKB-UniRule"/>
</dbReference>
<dbReference type="AlphaFoldDB" id="W0L781"/>
<evidence type="ECO:0000256" key="6">
    <source>
        <dbReference type="RuleBase" id="RU362116"/>
    </source>
</evidence>
<accession>W0L781</accession>
<dbReference type="GO" id="GO:0071978">
    <property type="term" value="P:bacterial-type flagellum-dependent swarming motility"/>
    <property type="evidence" value="ECO:0007669"/>
    <property type="project" value="TreeGrafter"/>
</dbReference>
<keyword evidence="10" id="KW-0282">Flagellum</keyword>
<keyword evidence="10" id="KW-0966">Cell projection</keyword>